<dbReference type="EMBL" id="JAQQDR010000005">
    <property type="protein sequence ID" value="MFM0239392.1"/>
    <property type="molecule type" value="Genomic_DNA"/>
</dbReference>
<reference evidence="1 2" key="1">
    <citation type="journal article" date="2024" name="Chem. Sci.">
        <title>Discovery of megapolipeptins by genome mining of a Burkholderiales bacteria collection.</title>
        <authorList>
            <person name="Paulo B.S."/>
            <person name="Recchia M.J.J."/>
            <person name="Lee S."/>
            <person name="Fergusson C.H."/>
            <person name="Romanowski S.B."/>
            <person name="Hernandez A."/>
            <person name="Krull N."/>
            <person name="Liu D.Y."/>
            <person name="Cavanagh H."/>
            <person name="Bos A."/>
            <person name="Gray C.A."/>
            <person name="Murphy B.T."/>
            <person name="Linington R.G."/>
            <person name="Eustaquio A.S."/>
        </authorList>
    </citation>
    <scope>NUCLEOTIDE SEQUENCE [LARGE SCALE GENOMIC DNA]</scope>
    <source>
        <strain evidence="1 2">RL17-351-BIE-A</strain>
    </source>
</reference>
<dbReference type="Proteomes" id="UP001629274">
    <property type="component" value="Unassembled WGS sequence"/>
</dbReference>
<organism evidence="1 2">
    <name type="scientific">Paraburkholderia phytofirmans</name>
    <dbReference type="NCBI Taxonomy" id="261302"/>
    <lineage>
        <taxon>Bacteria</taxon>
        <taxon>Pseudomonadati</taxon>
        <taxon>Pseudomonadota</taxon>
        <taxon>Betaproteobacteria</taxon>
        <taxon>Burkholderiales</taxon>
        <taxon>Burkholderiaceae</taxon>
        <taxon>Paraburkholderia</taxon>
    </lineage>
</organism>
<evidence type="ECO:0000313" key="1">
    <source>
        <dbReference type="EMBL" id="MFM0239392.1"/>
    </source>
</evidence>
<protein>
    <submittedName>
        <fullName evidence="1">PAAR domain-containing protein</fullName>
    </submittedName>
</protein>
<keyword evidence="2" id="KW-1185">Reference proteome</keyword>
<dbReference type="InterPro" id="IPR008727">
    <property type="entry name" value="PAAR_motif"/>
</dbReference>
<dbReference type="CDD" id="cd14744">
    <property type="entry name" value="PAAR_CT_2"/>
    <property type="match status" value="1"/>
</dbReference>
<gene>
    <name evidence="1" type="ORF">PQR03_14760</name>
</gene>
<proteinExistence type="predicted"/>
<sequence>MRRLYLKVGDKSSAGGTVIEGVPSATHHGTALTFVGAQVTCPACRITGHIGQKGPRWPGRIMGKDPALDGDICMCRCEPPPVMIASQDTMSQSFDSHALASMGDGLANDALAEVAPGAHWIRFAVKDSGSCEGLRCRAYFADDSVADSVFDSHNTVHFDRPNASPCHRVDVVLGDEQESTRSVMGDLLMAMVE</sequence>
<comment type="caution">
    <text evidence="1">The sequence shown here is derived from an EMBL/GenBank/DDBJ whole genome shotgun (WGS) entry which is preliminary data.</text>
</comment>
<evidence type="ECO:0000313" key="2">
    <source>
        <dbReference type="Proteomes" id="UP001629274"/>
    </source>
</evidence>
<accession>A0ABW9BHL5</accession>
<name>A0ABW9BHL5_9BURK</name>
<dbReference type="Pfam" id="PF05488">
    <property type="entry name" value="PAAR_motif"/>
    <property type="match status" value="1"/>
</dbReference>
<dbReference type="RefSeq" id="WP_012432982.1">
    <property type="nucleotide sequence ID" value="NZ_JAQQCK010000007.1"/>
</dbReference>